<name>A0A0F9GGB6_9ZZZZ</name>
<dbReference type="EMBL" id="LAZR01028554">
    <property type="protein sequence ID" value="KKL62242.1"/>
    <property type="molecule type" value="Genomic_DNA"/>
</dbReference>
<comment type="caution">
    <text evidence="2">The sequence shown here is derived from an EMBL/GenBank/DDBJ whole genome shotgun (WGS) entry which is preliminary data.</text>
</comment>
<accession>A0A0F9GGB6</accession>
<dbReference type="AlphaFoldDB" id="A0A0F9GGB6"/>
<gene>
    <name evidence="2" type="ORF">LCGC14_2187170</name>
</gene>
<evidence type="ECO:0000313" key="2">
    <source>
        <dbReference type="EMBL" id="KKL62242.1"/>
    </source>
</evidence>
<feature type="region of interest" description="Disordered" evidence="1">
    <location>
        <begin position="48"/>
        <end position="71"/>
    </location>
</feature>
<evidence type="ECO:0000256" key="1">
    <source>
        <dbReference type="SAM" id="MobiDB-lite"/>
    </source>
</evidence>
<organism evidence="2">
    <name type="scientific">marine sediment metagenome</name>
    <dbReference type="NCBI Taxonomy" id="412755"/>
    <lineage>
        <taxon>unclassified sequences</taxon>
        <taxon>metagenomes</taxon>
        <taxon>ecological metagenomes</taxon>
    </lineage>
</organism>
<protein>
    <submittedName>
        <fullName evidence="2">Uncharacterized protein</fullName>
    </submittedName>
</protein>
<reference evidence="2" key="1">
    <citation type="journal article" date="2015" name="Nature">
        <title>Complex archaea that bridge the gap between prokaryotes and eukaryotes.</title>
        <authorList>
            <person name="Spang A."/>
            <person name="Saw J.H."/>
            <person name="Jorgensen S.L."/>
            <person name="Zaremba-Niedzwiedzka K."/>
            <person name="Martijn J."/>
            <person name="Lind A.E."/>
            <person name="van Eijk R."/>
            <person name="Schleper C."/>
            <person name="Guy L."/>
            <person name="Ettema T.J."/>
        </authorList>
    </citation>
    <scope>NUCLEOTIDE SEQUENCE</scope>
</reference>
<sequence>MEPDIVRETFITIDDIVNDEEITQAARIAQLKIAMNNVDDIEPFRRHEKDEQEMSDIEKEVEGKAGTEIIK</sequence>
<proteinExistence type="predicted"/>